<dbReference type="Proteomes" id="UP001152795">
    <property type="component" value="Unassembled WGS sequence"/>
</dbReference>
<protein>
    <submittedName>
        <fullName evidence="1">Ubiquitin carboxyl-terminal hydrolase 48-like</fullName>
    </submittedName>
</protein>
<dbReference type="CDD" id="cd01795">
    <property type="entry name" value="Ubl_USP48"/>
    <property type="match status" value="1"/>
</dbReference>
<dbReference type="PROSITE" id="PS50053">
    <property type="entry name" value="UBIQUITIN_2"/>
    <property type="match status" value="1"/>
</dbReference>
<gene>
    <name evidence="1" type="ORF">PACLA_8A021032</name>
</gene>
<keyword evidence="2" id="KW-1185">Reference proteome</keyword>
<dbReference type="SUPFAM" id="SSF54236">
    <property type="entry name" value="Ubiquitin-like"/>
    <property type="match status" value="1"/>
</dbReference>
<keyword evidence="1" id="KW-0378">Hydrolase</keyword>
<dbReference type="EMBL" id="CACRXK020011900">
    <property type="protein sequence ID" value="CAB4022284.1"/>
    <property type="molecule type" value="Genomic_DNA"/>
</dbReference>
<sequence length="219" mass="24541">MEWEVLSQTFGFDVEIKIVSEVFEENCMYSITPDCCVECNAALVAEHFTEGEMYENANIYVRKITVEHSTDDIQAILESYSPVENSNEENGQLCDKSIQFIAGNTPRTAGDYRRRSSRHRKQRGEVVITVDSSETVRDIKLELMKLFSVMPLDQHLSVDGKKLEDDSTLGAAGVRPGSVLLLKVDEPQDGIAQEELARASRQPEQGFKGTSLLKHPLTI</sequence>
<dbReference type="GO" id="GO:0004843">
    <property type="term" value="F:cysteine-type deubiquitinase activity"/>
    <property type="evidence" value="ECO:0007669"/>
    <property type="project" value="InterPro"/>
</dbReference>
<dbReference type="GO" id="GO:0004197">
    <property type="term" value="F:cysteine-type endopeptidase activity"/>
    <property type="evidence" value="ECO:0007669"/>
    <property type="project" value="InterPro"/>
</dbReference>
<dbReference type="Gene3D" id="3.10.20.90">
    <property type="entry name" value="Phosphatidylinositol 3-kinase Catalytic Subunit, Chain A, domain 1"/>
    <property type="match status" value="1"/>
</dbReference>
<name>A0A6S7ISH7_PARCT</name>
<dbReference type="InterPro" id="IPR000626">
    <property type="entry name" value="Ubiquitin-like_dom"/>
</dbReference>
<accession>A0A6S7ISH7</accession>
<dbReference type="SMART" id="SM00213">
    <property type="entry name" value="UBQ"/>
    <property type="match status" value="1"/>
</dbReference>
<evidence type="ECO:0000313" key="1">
    <source>
        <dbReference type="EMBL" id="CAB4022284.1"/>
    </source>
</evidence>
<evidence type="ECO:0000313" key="2">
    <source>
        <dbReference type="Proteomes" id="UP001152795"/>
    </source>
</evidence>
<dbReference type="Pfam" id="PF00240">
    <property type="entry name" value="ubiquitin"/>
    <property type="match status" value="1"/>
</dbReference>
<dbReference type="GO" id="GO:0016579">
    <property type="term" value="P:protein deubiquitination"/>
    <property type="evidence" value="ECO:0007669"/>
    <property type="project" value="InterPro"/>
</dbReference>
<dbReference type="InterPro" id="IPR044743">
    <property type="entry name" value="Ubl_USP48"/>
</dbReference>
<dbReference type="AlphaFoldDB" id="A0A6S7ISH7"/>
<reference evidence="1" key="1">
    <citation type="submission" date="2020-04" db="EMBL/GenBank/DDBJ databases">
        <authorList>
            <person name="Alioto T."/>
            <person name="Alioto T."/>
            <person name="Gomez Garrido J."/>
        </authorList>
    </citation>
    <scope>NUCLEOTIDE SEQUENCE</scope>
    <source>
        <strain evidence="1">A484AB</strain>
    </source>
</reference>
<comment type="caution">
    <text evidence="1">The sequence shown here is derived from an EMBL/GenBank/DDBJ whole genome shotgun (WGS) entry which is preliminary data.</text>
</comment>
<organism evidence="1 2">
    <name type="scientific">Paramuricea clavata</name>
    <name type="common">Red gorgonian</name>
    <name type="synonym">Violescent sea-whip</name>
    <dbReference type="NCBI Taxonomy" id="317549"/>
    <lineage>
        <taxon>Eukaryota</taxon>
        <taxon>Metazoa</taxon>
        <taxon>Cnidaria</taxon>
        <taxon>Anthozoa</taxon>
        <taxon>Octocorallia</taxon>
        <taxon>Malacalcyonacea</taxon>
        <taxon>Plexauridae</taxon>
        <taxon>Paramuricea</taxon>
    </lineage>
</organism>
<dbReference type="OrthoDB" id="289038at2759"/>
<proteinExistence type="predicted"/>
<dbReference type="InterPro" id="IPR029071">
    <property type="entry name" value="Ubiquitin-like_domsf"/>
</dbReference>